<keyword evidence="1" id="KW-1133">Transmembrane helix</keyword>
<keyword evidence="1" id="KW-0472">Membrane</keyword>
<dbReference type="RefSeq" id="WP_152596855.1">
    <property type="nucleotide sequence ID" value="NZ_JAEILV010000014.1"/>
</dbReference>
<feature type="transmembrane region" description="Helical" evidence="1">
    <location>
        <begin position="7"/>
        <end position="29"/>
    </location>
</feature>
<proteinExistence type="predicted"/>
<dbReference type="EMBL" id="JAFLRD010000004">
    <property type="protein sequence ID" value="MBO0415109.1"/>
    <property type="molecule type" value="Genomic_DNA"/>
</dbReference>
<keyword evidence="1" id="KW-0812">Transmembrane</keyword>
<evidence type="ECO:0000256" key="1">
    <source>
        <dbReference type="SAM" id="Phobius"/>
    </source>
</evidence>
<feature type="transmembrane region" description="Helical" evidence="1">
    <location>
        <begin position="41"/>
        <end position="65"/>
    </location>
</feature>
<name>A0ABS3GJ79_9NEIS</name>
<sequence>MKITLISLFLFLILVVLIFFAPIFIVLYKGGSVQPIGLGDWGSYLSGICGGLAFLVLAYTTYLTWSQFKRQNEDSVFYKLFDSLQYRIQHSSIMVGESEFFAHKSLKHIVMRIRKELSMEAVEVGRELLWQDPENLGVTQYSKLFQAIKGSRWMETFEADRKGFIEEIMAQENGSARWEVLKYYIGSRGHESDCVREALRTIGSVKFYKIPFGDRQEHYSAALNRVLEDHGEFLDGYLNTVLYIAEVAAASTNWQQYSRYIKSQITCYEAVIIFYMLVNRREKTVGVDSLKKIGILDRLMASDCRGLMIDVPDEVEIKREVAEIFATEYCV</sequence>
<accession>A0ABS3GJ79</accession>
<organism evidence="2 3">
    <name type="scientific">Chromobacterium haemolyticum</name>
    <dbReference type="NCBI Taxonomy" id="394935"/>
    <lineage>
        <taxon>Bacteria</taxon>
        <taxon>Pseudomonadati</taxon>
        <taxon>Pseudomonadota</taxon>
        <taxon>Betaproteobacteria</taxon>
        <taxon>Neisseriales</taxon>
        <taxon>Chromobacteriaceae</taxon>
        <taxon>Chromobacterium</taxon>
    </lineage>
</organism>
<gene>
    <name evidence="2" type="ORF">J1C50_06255</name>
</gene>
<evidence type="ECO:0008006" key="4">
    <source>
        <dbReference type="Google" id="ProtNLM"/>
    </source>
</evidence>
<comment type="caution">
    <text evidence="2">The sequence shown here is derived from an EMBL/GenBank/DDBJ whole genome shotgun (WGS) entry which is preliminary data.</text>
</comment>
<reference evidence="2 3" key="1">
    <citation type="submission" date="2021-03" db="EMBL/GenBank/DDBJ databases">
        <title>First Case of infection caused by Chromobacterium haemolyticum derived from water in China.</title>
        <authorList>
            <person name="Chen J."/>
            <person name="Liu C."/>
        </authorList>
    </citation>
    <scope>NUCLEOTIDE SEQUENCE [LARGE SCALE GENOMIC DNA]</scope>
    <source>
        <strain evidence="2 3">WJ-5</strain>
    </source>
</reference>
<evidence type="ECO:0000313" key="3">
    <source>
        <dbReference type="Proteomes" id="UP000664349"/>
    </source>
</evidence>
<protein>
    <recommendedName>
        <fullName evidence="4">DUF1266 domain-containing protein</fullName>
    </recommendedName>
</protein>
<evidence type="ECO:0000313" key="2">
    <source>
        <dbReference type="EMBL" id="MBO0415109.1"/>
    </source>
</evidence>
<keyword evidence="3" id="KW-1185">Reference proteome</keyword>
<dbReference type="Proteomes" id="UP000664349">
    <property type="component" value="Unassembled WGS sequence"/>
</dbReference>